<evidence type="ECO:0000313" key="1">
    <source>
        <dbReference type="EMBL" id="ODS32078.1"/>
    </source>
</evidence>
<dbReference type="CDD" id="cd07177">
    <property type="entry name" value="terB_like"/>
    <property type="match status" value="1"/>
</dbReference>
<dbReference type="Gene3D" id="1.10.3680.10">
    <property type="entry name" value="TerB-like"/>
    <property type="match status" value="1"/>
</dbReference>
<proteinExistence type="predicted"/>
<dbReference type="SUPFAM" id="SSF158682">
    <property type="entry name" value="TerB-like"/>
    <property type="match status" value="1"/>
</dbReference>
<reference evidence="1 2" key="1">
    <citation type="submission" date="2016-07" db="EMBL/GenBank/DDBJ databases">
        <title>Draft genome of Scalindua rubra, obtained from a brine-seawater interface in the Red Sea, sheds light on salt adaptation in anammox bacteria.</title>
        <authorList>
            <person name="Speth D.R."/>
            <person name="Lagkouvardos I."/>
            <person name="Wang Y."/>
            <person name="Qian P.-Y."/>
            <person name="Dutilh B.E."/>
            <person name="Jetten M.S."/>
        </authorList>
    </citation>
    <scope>NUCLEOTIDE SEQUENCE [LARGE SCALE GENOMIC DNA]</scope>
    <source>
        <strain evidence="1">BSI-1</strain>
    </source>
</reference>
<protein>
    <recommendedName>
        <fullName evidence="3">Tellurite resistance protein TerB</fullName>
    </recommendedName>
</protein>
<dbReference type="Proteomes" id="UP000094056">
    <property type="component" value="Unassembled WGS sequence"/>
</dbReference>
<comment type="caution">
    <text evidence="1">The sequence shown here is derived from an EMBL/GenBank/DDBJ whole genome shotgun (WGS) entry which is preliminary data.</text>
</comment>
<gene>
    <name evidence="1" type="ORF">SCARUB_02785</name>
</gene>
<dbReference type="EMBL" id="MAYW01000078">
    <property type="protein sequence ID" value="ODS32078.1"/>
    <property type="molecule type" value="Genomic_DNA"/>
</dbReference>
<name>A0A1E3X8Z3_9BACT</name>
<organism evidence="1 2">
    <name type="scientific">Candidatus Scalindua rubra</name>
    <dbReference type="NCBI Taxonomy" id="1872076"/>
    <lineage>
        <taxon>Bacteria</taxon>
        <taxon>Pseudomonadati</taxon>
        <taxon>Planctomycetota</taxon>
        <taxon>Candidatus Brocadiia</taxon>
        <taxon>Candidatus Brocadiales</taxon>
        <taxon>Candidatus Scalinduaceae</taxon>
        <taxon>Candidatus Scalindua</taxon>
    </lineage>
</organism>
<dbReference type="InterPro" id="IPR029024">
    <property type="entry name" value="TerB-like"/>
</dbReference>
<accession>A0A1E3X8Z3</accession>
<dbReference type="AlphaFoldDB" id="A0A1E3X8Z3"/>
<evidence type="ECO:0000313" key="2">
    <source>
        <dbReference type="Proteomes" id="UP000094056"/>
    </source>
</evidence>
<evidence type="ECO:0008006" key="3">
    <source>
        <dbReference type="Google" id="ProtNLM"/>
    </source>
</evidence>
<sequence length="133" mass="15202">MDKCTHLNVFLFGFSHLTDWKVTDEEKEESIRVAEKYFDGVPDWDSVYREVQSEYLMDLGVPNPTEEGLKKVQTLTIKCAEAWADSVDKKHKPLELLLKDAMSLAKADGNFDDTEKHLINALAKAWNVDVKVD</sequence>